<name>A0A5B0LT27_PUCGR</name>
<dbReference type="AlphaFoldDB" id="A0A5B0LT27"/>
<comment type="caution">
    <text evidence="2">The sequence shown here is derived from an EMBL/GenBank/DDBJ whole genome shotgun (WGS) entry which is preliminary data.</text>
</comment>
<protein>
    <submittedName>
        <fullName evidence="2">Uncharacterized protein</fullName>
    </submittedName>
</protein>
<feature type="chain" id="PRO_5022696475" evidence="1">
    <location>
        <begin position="20"/>
        <end position="84"/>
    </location>
</feature>
<accession>A0A5B0LT27</accession>
<evidence type="ECO:0000313" key="2">
    <source>
        <dbReference type="EMBL" id="KAA1066808.1"/>
    </source>
</evidence>
<reference evidence="2 3" key="1">
    <citation type="submission" date="2019-05" db="EMBL/GenBank/DDBJ databases">
        <title>Emergence of the Ug99 lineage of the wheat stem rust pathogen through somatic hybridization.</title>
        <authorList>
            <person name="Li F."/>
            <person name="Upadhyaya N.M."/>
            <person name="Sperschneider J."/>
            <person name="Matny O."/>
            <person name="Nguyen-Phuc H."/>
            <person name="Mago R."/>
            <person name="Raley C."/>
            <person name="Miller M.E."/>
            <person name="Silverstein K.A.T."/>
            <person name="Henningsen E."/>
            <person name="Hirsch C.D."/>
            <person name="Visser B."/>
            <person name="Pretorius Z.A."/>
            <person name="Steffenson B.J."/>
            <person name="Schwessinger B."/>
            <person name="Dodds P.N."/>
            <person name="Figueroa M."/>
        </authorList>
    </citation>
    <scope>NUCLEOTIDE SEQUENCE [LARGE SCALE GENOMIC DNA]</scope>
    <source>
        <strain evidence="2 3">Ug99</strain>
    </source>
</reference>
<feature type="signal peptide" evidence="1">
    <location>
        <begin position="1"/>
        <end position="19"/>
    </location>
</feature>
<keyword evidence="1" id="KW-0732">Signal</keyword>
<evidence type="ECO:0000313" key="3">
    <source>
        <dbReference type="Proteomes" id="UP000325313"/>
    </source>
</evidence>
<gene>
    <name evidence="2" type="ORF">PGTUg99_027194</name>
</gene>
<sequence length="84" mass="9011">MRFLATVTLMAVICNFAAAWDCKDPWPVELCLNQDGSYQIPHSSGAIHNCQGVQAKGKCCPKGTVRGDGSINLGLTSKCIDAHF</sequence>
<dbReference type="EMBL" id="VDEP01000509">
    <property type="protein sequence ID" value="KAA1066808.1"/>
    <property type="molecule type" value="Genomic_DNA"/>
</dbReference>
<dbReference type="Proteomes" id="UP000325313">
    <property type="component" value="Unassembled WGS sequence"/>
</dbReference>
<evidence type="ECO:0000256" key="1">
    <source>
        <dbReference type="SAM" id="SignalP"/>
    </source>
</evidence>
<proteinExistence type="predicted"/>
<organism evidence="2 3">
    <name type="scientific">Puccinia graminis f. sp. tritici</name>
    <dbReference type="NCBI Taxonomy" id="56615"/>
    <lineage>
        <taxon>Eukaryota</taxon>
        <taxon>Fungi</taxon>
        <taxon>Dikarya</taxon>
        <taxon>Basidiomycota</taxon>
        <taxon>Pucciniomycotina</taxon>
        <taxon>Pucciniomycetes</taxon>
        <taxon>Pucciniales</taxon>
        <taxon>Pucciniaceae</taxon>
        <taxon>Puccinia</taxon>
    </lineage>
</organism>